<organism evidence="1">
    <name type="scientific">marine metagenome</name>
    <dbReference type="NCBI Taxonomy" id="408172"/>
    <lineage>
        <taxon>unclassified sequences</taxon>
        <taxon>metagenomes</taxon>
        <taxon>ecological metagenomes</taxon>
    </lineage>
</organism>
<dbReference type="PROSITE" id="PS51257">
    <property type="entry name" value="PROKAR_LIPOPROTEIN"/>
    <property type="match status" value="1"/>
</dbReference>
<accession>A0A382T7L7</accession>
<sequence length="196" mass="22558">MRPLEIFCLVGLVCVFVGCGAKPEIDIYIEPVAGREGTEINQELGSVAIEQNGVAIMIEPLDEVEVYELLAEDEINPYLRIGRWGKVDPLYTIFEIRVKNLDHPRVAIDNMAILIDEDGMQYGSLPYDYFKDLYKNVRTTDIYQNAYPYRYQYGRFNTPYYDPYYDENRISRTTSYGSSEVHSAQMIARETVFDGG</sequence>
<name>A0A382T7L7_9ZZZZ</name>
<dbReference type="AlphaFoldDB" id="A0A382T7L7"/>
<dbReference type="EMBL" id="UINC01134301">
    <property type="protein sequence ID" value="SVD17765.1"/>
    <property type="molecule type" value="Genomic_DNA"/>
</dbReference>
<proteinExistence type="predicted"/>
<evidence type="ECO:0000313" key="1">
    <source>
        <dbReference type="EMBL" id="SVD17765.1"/>
    </source>
</evidence>
<protein>
    <submittedName>
        <fullName evidence="1">Uncharacterized protein</fullName>
    </submittedName>
</protein>
<reference evidence="1" key="1">
    <citation type="submission" date="2018-05" db="EMBL/GenBank/DDBJ databases">
        <authorList>
            <person name="Lanie J.A."/>
            <person name="Ng W.-L."/>
            <person name="Kazmierczak K.M."/>
            <person name="Andrzejewski T.M."/>
            <person name="Davidsen T.M."/>
            <person name="Wayne K.J."/>
            <person name="Tettelin H."/>
            <person name="Glass J.I."/>
            <person name="Rusch D."/>
            <person name="Podicherti R."/>
            <person name="Tsui H.-C.T."/>
            <person name="Winkler M.E."/>
        </authorList>
    </citation>
    <scope>NUCLEOTIDE SEQUENCE</scope>
</reference>
<gene>
    <name evidence="1" type="ORF">METZ01_LOCUS370619</name>
</gene>
<feature type="non-terminal residue" evidence="1">
    <location>
        <position position="196"/>
    </location>
</feature>